<evidence type="ECO:0000256" key="8">
    <source>
        <dbReference type="SAM" id="MobiDB-lite"/>
    </source>
</evidence>
<evidence type="ECO:0000256" key="7">
    <source>
        <dbReference type="PROSITE-ProRule" id="PRU00850"/>
    </source>
</evidence>
<keyword evidence="3" id="KW-0520">NAD</keyword>
<dbReference type="PROSITE" id="PS51517">
    <property type="entry name" value="NDT80"/>
    <property type="match status" value="1"/>
</dbReference>
<evidence type="ECO:0000313" key="11">
    <source>
        <dbReference type="Proteomes" id="UP000077115"/>
    </source>
</evidence>
<dbReference type="eggNOG" id="ENOG502RY09">
    <property type="taxonomic scope" value="Eukaryota"/>
</dbReference>
<dbReference type="SUPFAM" id="SSF49417">
    <property type="entry name" value="p53-like transcription factors"/>
    <property type="match status" value="1"/>
</dbReference>
<dbReference type="Pfam" id="PF05224">
    <property type="entry name" value="NDT80_PhoG"/>
    <property type="match status" value="1"/>
</dbReference>
<dbReference type="Proteomes" id="UP000077115">
    <property type="component" value="Unassembled WGS sequence"/>
</dbReference>
<evidence type="ECO:0000256" key="2">
    <source>
        <dbReference type="ARBA" id="ARBA00007637"/>
    </source>
</evidence>
<evidence type="ECO:0000256" key="1">
    <source>
        <dbReference type="ARBA" id="ARBA00001911"/>
    </source>
</evidence>
<dbReference type="GO" id="GO:0003700">
    <property type="term" value="F:DNA-binding transcription factor activity"/>
    <property type="evidence" value="ECO:0007669"/>
    <property type="project" value="UniProtKB-UniRule"/>
</dbReference>
<keyword evidence="6" id="KW-0119">Carbohydrate metabolism</keyword>
<dbReference type="Gene3D" id="3.40.50.720">
    <property type="entry name" value="NAD(P)-binding Rossmann-like Domain"/>
    <property type="match status" value="1"/>
</dbReference>
<dbReference type="GO" id="GO:0003677">
    <property type="term" value="F:DNA binding"/>
    <property type="evidence" value="ECO:0007669"/>
    <property type="project" value="UniProtKB-KW"/>
</dbReference>
<reference evidence="10 11" key="1">
    <citation type="submission" date="2006-10" db="EMBL/GenBank/DDBJ databases">
        <title>The Genome Sequence of Batrachochytrium dendrobatidis JEL423.</title>
        <authorList>
            <consortium name="The Broad Institute Genome Sequencing Platform"/>
            <person name="Birren B."/>
            <person name="Lander E."/>
            <person name="Galagan J."/>
            <person name="Cuomo C."/>
            <person name="Devon K."/>
            <person name="Jaffe D."/>
            <person name="Butler J."/>
            <person name="Alvarez P."/>
            <person name="Gnerre S."/>
            <person name="Grabherr M."/>
            <person name="Kleber M."/>
            <person name="Mauceli E."/>
            <person name="Brockman W."/>
            <person name="Young S."/>
            <person name="LaButti K."/>
            <person name="Sykes S."/>
            <person name="DeCaprio D."/>
            <person name="Crawford M."/>
            <person name="Koehrsen M."/>
            <person name="Engels R."/>
            <person name="Montgomery P."/>
            <person name="Pearson M."/>
            <person name="Howarth C."/>
            <person name="Larson L."/>
            <person name="White J."/>
            <person name="O'Leary S."/>
            <person name="Kodira C."/>
            <person name="Zeng Q."/>
            <person name="Yandava C."/>
            <person name="Alvarado L."/>
            <person name="Longcore J."/>
            <person name="James T."/>
        </authorList>
    </citation>
    <scope>NUCLEOTIDE SEQUENCE [LARGE SCALE GENOMIC DNA]</scope>
    <source>
        <strain evidence="10 11">JEL423</strain>
    </source>
</reference>
<evidence type="ECO:0000256" key="6">
    <source>
        <dbReference type="ARBA" id="ARBA00023277"/>
    </source>
</evidence>
<comment type="similarity">
    <text evidence="2">Belongs to the NAD(P)-dependent epimerase/dehydratase family.</text>
</comment>
<dbReference type="STRING" id="403673.A0A177WY13"/>
<proteinExistence type="inferred from homology"/>
<feature type="compositionally biased region" description="Low complexity" evidence="8">
    <location>
        <begin position="303"/>
        <end position="322"/>
    </location>
</feature>
<dbReference type="Pfam" id="PF01370">
    <property type="entry name" value="Epimerase"/>
    <property type="match status" value="1"/>
</dbReference>
<keyword evidence="4 7" id="KW-0238">DNA-binding</keyword>
<feature type="compositionally biased region" description="Polar residues" evidence="8">
    <location>
        <begin position="205"/>
        <end position="214"/>
    </location>
</feature>
<dbReference type="InterPro" id="IPR008967">
    <property type="entry name" value="p53-like_TF_DNA-bd_sf"/>
</dbReference>
<dbReference type="PANTHER" id="PTHR43725">
    <property type="entry name" value="UDP-GLUCOSE 4-EPIMERASE"/>
    <property type="match status" value="1"/>
</dbReference>
<dbReference type="NCBIfam" id="TIGR01179">
    <property type="entry name" value="galE"/>
    <property type="match status" value="1"/>
</dbReference>
<dbReference type="PANTHER" id="PTHR43725:SF53">
    <property type="entry name" value="UDP-ARABINOSE 4-EPIMERASE 1"/>
    <property type="match status" value="1"/>
</dbReference>
<protein>
    <submittedName>
        <fullName evidence="10">UDP-glucose 4-epimerase GalE</fullName>
    </submittedName>
</protein>
<evidence type="ECO:0000256" key="5">
    <source>
        <dbReference type="ARBA" id="ARBA00023235"/>
    </source>
</evidence>
<dbReference type="GO" id="GO:0006012">
    <property type="term" value="P:galactose metabolic process"/>
    <property type="evidence" value="ECO:0007669"/>
    <property type="project" value="InterPro"/>
</dbReference>
<dbReference type="InterPro" id="IPR001509">
    <property type="entry name" value="Epimerase_deHydtase"/>
</dbReference>
<dbReference type="InterPro" id="IPR005886">
    <property type="entry name" value="UDP_G4E"/>
</dbReference>
<dbReference type="VEuPathDB" id="FungiDB:BDEG_27967"/>
<reference evidence="10 11" key="2">
    <citation type="submission" date="2016-05" db="EMBL/GenBank/DDBJ databases">
        <title>Lineage-specific infection strategies underlie the spectrum of fungal disease in amphibians.</title>
        <authorList>
            <person name="Cuomo C.A."/>
            <person name="Farrer R.A."/>
            <person name="James T."/>
            <person name="Longcore J."/>
            <person name="Birren B."/>
        </authorList>
    </citation>
    <scope>NUCLEOTIDE SEQUENCE [LARGE SCALE GENOMIC DNA]</scope>
    <source>
        <strain evidence="10 11">JEL423</strain>
    </source>
</reference>
<comment type="cofactor">
    <cofactor evidence="1">
        <name>NAD(+)</name>
        <dbReference type="ChEBI" id="CHEBI:57540"/>
    </cofactor>
</comment>
<dbReference type="Gene3D" id="2.60.40.1390">
    <property type="entry name" value="NDT80 DNA-binding domain"/>
    <property type="match status" value="1"/>
</dbReference>
<gene>
    <name evidence="10" type="ORF">BDEG_27967</name>
</gene>
<keyword evidence="5" id="KW-0413">Isomerase</keyword>
<evidence type="ECO:0000259" key="9">
    <source>
        <dbReference type="PROSITE" id="PS51517"/>
    </source>
</evidence>
<dbReference type="InterPro" id="IPR036291">
    <property type="entry name" value="NAD(P)-bd_dom_sf"/>
</dbReference>
<feature type="region of interest" description="Disordered" evidence="8">
    <location>
        <begin position="303"/>
        <end position="328"/>
    </location>
</feature>
<feature type="domain" description="NDT80" evidence="9">
    <location>
        <begin position="1"/>
        <end position="191"/>
    </location>
</feature>
<dbReference type="EMBL" id="DS022313">
    <property type="protein sequence ID" value="OAJ44772.1"/>
    <property type="molecule type" value="Genomic_DNA"/>
</dbReference>
<organism evidence="10 11">
    <name type="scientific">Batrachochytrium dendrobatidis (strain JEL423)</name>
    <dbReference type="NCBI Taxonomy" id="403673"/>
    <lineage>
        <taxon>Eukaryota</taxon>
        <taxon>Fungi</taxon>
        <taxon>Fungi incertae sedis</taxon>
        <taxon>Chytridiomycota</taxon>
        <taxon>Chytridiomycota incertae sedis</taxon>
        <taxon>Chytridiomycetes</taxon>
        <taxon>Rhizophydiales</taxon>
        <taxon>Rhizophydiales incertae sedis</taxon>
        <taxon>Batrachochytrium</taxon>
    </lineage>
</organism>
<evidence type="ECO:0000256" key="4">
    <source>
        <dbReference type="ARBA" id="ARBA00023125"/>
    </source>
</evidence>
<dbReference type="OrthoDB" id="9402762at2759"/>
<evidence type="ECO:0000313" key="10">
    <source>
        <dbReference type="EMBL" id="OAJ44772.1"/>
    </source>
</evidence>
<dbReference type="AlphaFoldDB" id="A0A177WY13"/>
<name>A0A177WY13_BATDL</name>
<feature type="region of interest" description="Disordered" evidence="8">
    <location>
        <begin position="201"/>
        <end position="223"/>
    </location>
</feature>
<dbReference type="CDD" id="cd05247">
    <property type="entry name" value="UDP_G4E_1_SDR_e"/>
    <property type="match status" value="1"/>
</dbReference>
<dbReference type="SUPFAM" id="SSF51735">
    <property type="entry name" value="NAD(P)-binding Rossmann-fold domains"/>
    <property type="match status" value="1"/>
</dbReference>
<dbReference type="Gene3D" id="3.90.25.10">
    <property type="entry name" value="UDP-galactose 4-epimerase, domain 1"/>
    <property type="match status" value="1"/>
</dbReference>
<sequence length="764" mass="84545">MVGRGFTFSDNHWTSYRRNYFQISATYAIINAQASFGGLDVDSCDGEAISNTVGLVALTDHGLVPIQHFSIGIAARCMDETDNVPVDLIQRTAKRERGPKIIPTHIPCAPLPDLQTAPQDAPSGTVVVYERLQFRSTTTFANRRRIGKQYHTISVQLWATLFDGSEILVASIETAPLVVRSKSPRHYAEKLDMSLMDDSGMSSGFESNSPSIHSPTPRLRKVGDGGWRGSLMAKTLPMQQMQQQIKQHLQYQPHQQPPSRQLNLLQYGDESTLGMISPAMSESHPQLSFLNFPLNNMSANGFSEGYSSPSQSSGSMSQYDSPSPSPLLHQALNRVASPSPSMNGRSPSPNPYAMFLLSQSIQPNELFSNSLLPTQRLQSTQLNSTQLNSAQLNSAQLNSTQSLSMPSFDLLGMGNLQMDIEWEKCVFIWWESRERNVLVCGGAGYIGSHLVREITKLPKYQVAVFDNLSKGHAAAVPATTLLIQGDIRNKEDLEKAFTSFKPDAVFHFCASIEVGESCIDPLKYYENNVSGTITLLQAMQKHGTKYFVFSSTAALFGMPDRVPIHEFDATVPKNPYGDTKLAVETILKWCDEAWGLKNVCLRYFNACGADASGDIGEDHQPESHLIPIVLQVPRGKREKVFINGNDYNTHDGTCVRDYVHVTDLATAHIKALEHMLKTNTSDKFNLGSGKGYSVKEIIEAARKVTGHPIPADFAERRPGDPDTLIAASERAEQILGWKRQYTSIEEIVASAWNFHQKHPNGLEH</sequence>
<dbReference type="InterPro" id="IPR024061">
    <property type="entry name" value="NDT80_DNA-bd_dom"/>
</dbReference>
<feature type="DNA-binding region" description="NDT80" evidence="7">
    <location>
        <begin position="1"/>
        <end position="191"/>
    </location>
</feature>
<evidence type="ECO:0000256" key="3">
    <source>
        <dbReference type="ARBA" id="ARBA00023027"/>
    </source>
</evidence>
<accession>A0A177WY13</accession>
<dbReference type="InterPro" id="IPR037141">
    <property type="entry name" value="NDT80_DNA-bd_dom_sf"/>
</dbReference>
<dbReference type="GO" id="GO:0003978">
    <property type="term" value="F:UDP-glucose 4-epimerase activity"/>
    <property type="evidence" value="ECO:0007669"/>
    <property type="project" value="InterPro"/>
</dbReference>